<dbReference type="InterPro" id="IPR036624">
    <property type="entry name" value="Hcp1-lik_sf"/>
</dbReference>
<dbReference type="Proteomes" id="UP000533533">
    <property type="component" value="Unassembled WGS sequence"/>
</dbReference>
<evidence type="ECO:0000313" key="2">
    <source>
        <dbReference type="Proteomes" id="UP000533533"/>
    </source>
</evidence>
<dbReference type="SUPFAM" id="SSF141452">
    <property type="entry name" value="Hcp1-like"/>
    <property type="match status" value="1"/>
</dbReference>
<protein>
    <submittedName>
        <fullName evidence="1">Type VI secretion system secreted protein Hcp</fullName>
    </submittedName>
</protein>
<accession>A0ABR6FXL8</accession>
<reference evidence="1 2" key="1">
    <citation type="submission" date="2020-08" db="EMBL/GenBank/DDBJ databases">
        <title>Genomic Encyclopedia of Type Strains, Phase IV (KMG-V): Genome sequencing to study the core and pangenomes of soil and plant-associated prokaryotes.</title>
        <authorList>
            <person name="Whitman W."/>
        </authorList>
    </citation>
    <scope>NUCLEOTIDE SEQUENCE [LARGE SCALE GENOMIC DNA]</scope>
    <source>
        <strain evidence="1 2">SRMrh-85</strain>
    </source>
</reference>
<name>A0ABR6FXL8_9BURK</name>
<dbReference type="EMBL" id="JACHVZ010000022">
    <property type="protein sequence ID" value="MBB2931862.1"/>
    <property type="molecule type" value="Genomic_DNA"/>
</dbReference>
<evidence type="ECO:0000313" key="1">
    <source>
        <dbReference type="EMBL" id="MBB2931862.1"/>
    </source>
</evidence>
<proteinExistence type="predicted"/>
<organism evidence="1 2">
    <name type="scientific">Paraburkholderia silvatlantica</name>
    <dbReference type="NCBI Taxonomy" id="321895"/>
    <lineage>
        <taxon>Bacteria</taxon>
        <taxon>Pseudomonadati</taxon>
        <taxon>Pseudomonadota</taxon>
        <taxon>Betaproteobacteria</taxon>
        <taxon>Burkholderiales</taxon>
        <taxon>Burkholderiaceae</taxon>
        <taxon>Paraburkholderia</taxon>
    </lineage>
</organism>
<dbReference type="RefSeq" id="WP_243413381.1">
    <property type="nucleotide sequence ID" value="NZ_JACHVZ010000022.1"/>
</dbReference>
<gene>
    <name evidence="1" type="ORF">FHX59_006335</name>
</gene>
<dbReference type="Gene3D" id="2.30.110.20">
    <property type="entry name" value="Hcp1-like"/>
    <property type="match status" value="1"/>
</dbReference>
<sequence length="59" mass="6695">MMLLEDVKICGVNPGMANSKLAQASTLNHVEAVSMMYECITWHYLDGNIKYTDSWNERA</sequence>
<comment type="caution">
    <text evidence="1">The sequence shown here is derived from an EMBL/GenBank/DDBJ whole genome shotgun (WGS) entry which is preliminary data.</text>
</comment>
<keyword evidence="2" id="KW-1185">Reference proteome</keyword>